<accession>A0A6M4GUR1</accession>
<evidence type="ECO:0000313" key="1">
    <source>
        <dbReference type="EMBL" id="QJR11061.1"/>
    </source>
</evidence>
<proteinExistence type="predicted"/>
<keyword evidence="2" id="KW-1185">Reference proteome</keyword>
<organism evidence="1 2">
    <name type="scientific">Usitatibacter rugosus</name>
    <dbReference type="NCBI Taxonomy" id="2732067"/>
    <lineage>
        <taxon>Bacteria</taxon>
        <taxon>Pseudomonadati</taxon>
        <taxon>Pseudomonadota</taxon>
        <taxon>Betaproteobacteria</taxon>
        <taxon>Nitrosomonadales</taxon>
        <taxon>Usitatibacteraceae</taxon>
        <taxon>Usitatibacter</taxon>
    </lineage>
</organism>
<sequence length="78" mass="8210">MNAAASEGAAPLAIHVDLSREGLWEIRERGCDRMLATFGDEDDACAYADGIARVVQGACIVVNGQARTGSRHVRIAPG</sequence>
<evidence type="ECO:0000313" key="2">
    <source>
        <dbReference type="Proteomes" id="UP000501534"/>
    </source>
</evidence>
<protein>
    <submittedName>
        <fullName evidence="1">Uncharacterized protein</fullName>
    </submittedName>
</protein>
<gene>
    <name evidence="1" type="ORF">DSM104443_02132</name>
</gene>
<dbReference type="KEGG" id="uru:DSM104443_02132"/>
<name>A0A6M4GUR1_9PROT</name>
<dbReference type="EMBL" id="CP053069">
    <property type="protein sequence ID" value="QJR11061.1"/>
    <property type="molecule type" value="Genomic_DNA"/>
</dbReference>
<dbReference type="AlphaFoldDB" id="A0A6M4GUR1"/>
<reference evidence="1 2" key="1">
    <citation type="submission" date="2020-04" db="EMBL/GenBank/DDBJ databases">
        <title>Usitatibacter rugosus gen. nov., sp. nov. and Usitatibacter palustris sp. nov., novel members of Usitatibacteraceae fam. nov. within the order Nitrosomonadales isolated from soil.</title>
        <authorList>
            <person name="Huber K.J."/>
            <person name="Neumann-Schaal M."/>
            <person name="Geppert A."/>
            <person name="Luckner M."/>
            <person name="Wanner G."/>
            <person name="Overmann J."/>
        </authorList>
    </citation>
    <scope>NUCLEOTIDE SEQUENCE [LARGE SCALE GENOMIC DNA]</scope>
    <source>
        <strain evidence="1 2">0125_3</strain>
    </source>
</reference>
<dbReference type="Proteomes" id="UP000501534">
    <property type="component" value="Chromosome"/>
</dbReference>
<dbReference type="RefSeq" id="WP_171092075.1">
    <property type="nucleotide sequence ID" value="NZ_CP053069.1"/>
</dbReference>